<comment type="caution">
    <text evidence="2">The sequence shown here is derived from an EMBL/GenBank/DDBJ whole genome shotgun (WGS) entry which is preliminary data.</text>
</comment>
<gene>
    <name evidence="2" type="ORF">NKG59_24035</name>
</gene>
<evidence type="ECO:0000313" key="3">
    <source>
        <dbReference type="Proteomes" id="UP001162793"/>
    </source>
</evidence>
<reference evidence="3" key="1">
    <citation type="journal article" date="2023" name="Front. Microbiol.">
        <title>Ralstonia chuxiongensis sp. nov., Ralstonia mojiangensis sp. nov., and Ralstonia soli sp. nov., isolated from tobacco fields, are three novel species in the family Burkholderiaceae.</title>
        <authorList>
            <person name="Lu C.H."/>
            <person name="Zhang Y.Y."/>
            <person name="Jiang N."/>
            <person name="Chen W."/>
            <person name="Shao X."/>
            <person name="Zhao Z.M."/>
            <person name="Lu W.L."/>
            <person name="Hu X."/>
            <person name="Xi Y.X."/>
            <person name="Zou S.Y."/>
            <person name="Wei Q.J."/>
            <person name="Lin Z.L."/>
            <person name="Gong L."/>
            <person name="Gai X.T."/>
            <person name="Zhang L.Q."/>
            <person name="Li J.Y."/>
            <person name="Jin Y."/>
            <person name="Xia Z.Y."/>
        </authorList>
    </citation>
    <scope>NUCLEOTIDE SEQUENCE [LARGE SCALE GENOMIC DNA]</scope>
    <source>
        <strain evidence="3">21YRMH01-3</strain>
    </source>
</reference>
<proteinExistence type="predicted"/>
<organism evidence="2 3">
    <name type="scientific">Ralstonia chuxiongensis</name>
    <dbReference type="NCBI Taxonomy" id="2957504"/>
    <lineage>
        <taxon>Bacteria</taxon>
        <taxon>Pseudomonadati</taxon>
        <taxon>Pseudomonadota</taxon>
        <taxon>Betaproteobacteria</taxon>
        <taxon>Burkholderiales</taxon>
        <taxon>Burkholderiaceae</taxon>
        <taxon>Ralstonia</taxon>
    </lineage>
</organism>
<dbReference type="Proteomes" id="UP001162793">
    <property type="component" value="Unassembled WGS sequence"/>
</dbReference>
<protein>
    <submittedName>
        <fullName evidence="2">Uncharacterized protein</fullName>
    </submittedName>
</protein>
<name>A0AA41WVM7_9RALS</name>
<evidence type="ECO:0000256" key="1">
    <source>
        <dbReference type="SAM" id="MobiDB-lite"/>
    </source>
</evidence>
<feature type="region of interest" description="Disordered" evidence="1">
    <location>
        <begin position="1"/>
        <end position="27"/>
    </location>
</feature>
<evidence type="ECO:0000313" key="2">
    <source>
        <dbReference type="EMBL" id="MCP1175446.1"/>
    </source>
</evidence>
<accession>A0AA41WVM7</accession>
<keyword evidence="3" id="KW-1185">Reference proteome</keyword>
<dbReference type="RefSeq" id="WP_253542228.1">
    <property type="nucleotide sequence ID" value="NZ_JAMYWC010000009.1"/>
</dbReference>
<dbReference type="AlphaFoldDB" id="A0AA41WVM7"/>
<dbReference type="EMBL" id="JAMYWC010000009">
    <property type="protein sequence ID" value="MCP1175446.1"/>
    <property type="molecule type" value="Genomic_DNA"/>
</dbReference>
<sequence>MNATAFASAQPRHTLPTAGARLRGDTSHDRFSTHAAIRHFLLARLS</sequence>